<evidence type="ECO:0008006" key="18">
    <source>
        <dbReference type="Google" id="ProtNLM"/>
    </source>
</evidence>
<keyword evidence="9 14" id="KW-0560">Oxidoreductase</keyword>
<evidence type="ECO:0000256" key="13">
    <source>
        <dbReference type="PIRSR" id="PIRSR602402-1"/>
    </source>
</evidence>
<evidence type="ECO:0000256" key="12">
    <source>
        <dbReference type="ARBA" id="ARBA00023136"/>
    </source>
</evidence>
<comment type="caution">
    <text evidence="16">The sequence shown here is derived from an EMBL/GenBank/DDBJ whole genome shotgun (WGS) entry which is preliminary data.</text>
</comment>
<sequence length="508" mass="58799">MSFSLDNICYTWITIPILLITTFVIYFKWKYTYWEKHNVPFIQPQIPFGNLENSFKRKTPPCIEAKNFYHEFKSKGAKHGGIYSFGTPVYIPIDLDYIKNILSTDFQYFTERGRYYNEKDDPLSAHLFNIGGKRWRSLRTKLTPTFTSGKMKTMFLTLLECGKILQNAVEESYAKTKPVEIRNFAWKFTTDVIGSCVFGIECNSFANQYADFPKYGKMLLKGSPWEAARMAFIFSFPNLAKSLGIRRFDKRATDFFTNIVKDTVEYRESNNVRRNDFMQILIDLKNTPTVDVEGDGEALTMEQLTAQCAIFFIGGFDTSAAAISFSMYEMARNHEIQQKVRDEINEIMVRYDGKLTYDGLTELKYMQQVIDETLRKYPSLTILNRQCVETYKIPNSDVTIEKGTQILIPLMGLHSDPDYYPDPDRFDPERFSPENKKARNSFSYLPFGNGPRNCIAMRFGIMQVKTGLCMLLKNYKYSINPNTKEPLELDMGVMCCAKDGIWLDVAKI</sequence>
<dbReference type="AlphaFoldDB" id="A0A8K0C5L5"/>
<keyword evidence="15" id="KW-0812">Transmembrane</keyword>
<feature type="transmembrane region" description="Helical" evidence="15">
    <location>
        <begin position="12"/>
        <end position="29"/>
    </location>
</feature>
<evidence type="ECO:0000256" key="5">
    <source>
        <dbReference type="ARBA" id="ARBA00022617"/>
    </source>
</evidence>
<comment type="cofactor">
    <cofactor evidence="1 13">
        <name>heme</name>
        <dbReference type="ChEBI" id="CHEBI:30413"/>
    </cofactor>
</comment>
<dbReference type="FunFam" id="1.10.630.10:FF:000042">
    <property type="entry name" value="Cytochrome P450"/>
    <property type="match status" value="1"/>
</dbReference>
<protein>
    <recommendedName>
        <fullName evidence="18">Cytochrome P450</fullName>
    </recommendedName>
</protein>
<evidence type="ECO:0000256" key="1">
    <source>
        <dbReference type="ARBA" id="ARBA00001971"/>
    </source>
</evidence>
<evidence type="ECO:0000313" key="17">
    <source>
        <dbReference type="Proteomes" id="UP000801492"/>
    </source>
</evidence>
<dbReference type="Pfam" id="PF00067">
    <property type="entry name" value="p450"/>
    <property type="match status" value="1"/>
</dbReference>
<dbReference type="GO" id="GO:0005506">
    <property type="term" value="F:iron ion binding"/>
    <property type="evidence" value="ECO:0007669"/>
    <property type="project" value="InterPro"/>
</dbReference>
<keyword evidence="6 13" id="KW-0479">Metal-binding</keyword>
<keyword evidence="11 14" id="KW-0503">Monooxygenase</keyword>
<dbReference type="GO" id="GO:0016705">
    <property type="term" value="F:oxidoreductase activity, acting on paired donors, with incorporation or reduction of molecular oxygen"/>
    <property type="evidence" value="ECO:0007669"/>
    <property type="project" value="InterPro"/>
</dbReference>
<evidence type="ECO:0000256" key="11">
    <source>
        <dbReference type="ARBA" id="ARBA00023033"/>
    </source>
</evidence>
<evidence type="ECO:0000256" key="6">
    <source>
        <dbReference type="ARBA" id="ARBA00022723"/>
    </source>
</evidence>
<dbReference type="PROSITE" id="PS00086">
    <property type="entry name" value="CYTOCHROME_P450"/>
    <property type="match status" value="1"/>
</dbReference>
<dbReference type="SUPFAM" id="SSF48264">
    <property type="entry name" value="Cytochrome P450"/>
    <property type="match status" value="1"/>
</dbReference>
<evidence type="ECO:0000256" key="15">
    <source>
        <dbReference type="SAM" id="Phobius"/>
    </source>
</evidence>
<evidence type="ECO:0000256" key="2">
    <source>
        <dbReference type="ARBA" id="ARBA00004174"/>
    </source>
</evidence>
<dbReference type="OrthoDB" id="2789670at2759"/>
<evidence type="ECO:0000256" key="8">
    <source>
        <dbReference type="ARBA" id="ARBA00022848"/>
    </source>
</evidence>
<keyword evidence="12 15" id="KW-0472">Membrane</keyword>
<dbReference type="GO" id="GO:0005789">
    <property type="term" value="C:endoplasmic reticulum membrane"/>
    <property type="evidence" value="ECO:0007669"/>
    <property type="project" value="UniProtKB-SubCell"/>
</dbReference>
<dbReference type="Gene3D" id="1.10.630.10">
    <property type="entry name" value="Cytochrome P450"/>
    <property type="match status" value="1"/>
</dbReference>
<dbReference type="InterPro" id="IPR001128">
    <property type="entry name" value="Cyt_P450"/>
</dbReference>
<dbReference type="PRINTS" id="PR00464">
    <property type="entry name" value="EP450II"/>
</dbReference>
<proteinExistence type="inferred from homology"/>
<evidence type="ECO:0000256" key="3">
    <source>
        <dbReference type="ARBA" id="ARBA00004406"/>
    </source>
</evidence>
<dbReference type="Proteomes" id="UP000801492">
    <property type="component" value="Unassembled WGS sequence"/>
</dbReference>
<reference evidence="16" key="1">
    <citation type="submission" date="2019-08" db="EMBL/GenBank/DDBJ databases">
        <title>The genome of the North American firefly Photinus pyralis.</title>
        <authorList>
            <consortium name="Photinus pyralis genome working group"/>
            <person name="Fallon T.R."/>
            <person name="Sander Lower S.E."/>
            <person name="Weng J.-K."/>
        </authorList>
    </citation>
    <scope>NUCLEOTIDE SEQUENCE</scope>
    <source>
        <strain evidence="16">TRF0915ILg1</strain>
        <tissue evidence="16">Whole body</tissue>
    </source>
</reference>
<dbReference type="InterPro" id="IPR002402">
    <property type="entry name" value="Cyt_P450_E_grp-II"/>
</dbReference>
<evidence type="ECO:0000256" key="9">
    <source>
        <dbReference type="ARBA" id="ARBA00023002"/>
    </source>
</evidence>
<keyword evidence="7" id="KW-0256">Endoplasmic reticulum</keyword>
<dbReference type="PRINTS" id="PR00385">
    <property type="entry name" value="P450"/>
</dbReference>
<keyword evidence="5 13" id="KW-0349">Heme</keyword>
<evidence type="ECO:0000313" key="16">
    <source>
        <dbReference type="EMBL" id="KAF2880764.1"/>
    </source>
</evidence>
<evidence type="ECO:0000256" key="4">
    <source>
        <dbReference type="ARBA" id="ARBA00010617"/>
    </source>
</evidence>
<dbReference type="GO" id="GO:0020037">
    <property type="term" value="F:heme binding"/>
    <property type="evidence" value="ECO:0007669"/>
    <property type="project" value="InterPro"/>
</dbReference>
<keyword evidence="17" id="KW-1185">Reference proteome</keyword>
<keyword evidence="10 13" id="KW-0408">Iron</keyword>
<feature type="binding site" description="axial binding residue" evidence="13">
    <location>
        <position position="454"/>
    </location>
    <ligand>
        <name>heme</name>
        <dbReference type="ChEBI" id="CHEBI:30413"/>
    </ligand>
    <ligandPart>
        <name>Fe</name>
        <dbReference type="ChEBI" id="CHEBI:18248"/>
    </ligandPart>
</feature>
<dbReference type="InterPro" id="IPR017972">
    <property type="entry name" value="Cyt_P450_CS"/>
</dbReference>
<evidence type="ECO:0000256" key="7">
    <source>
        <dbReference type="ARBA" id="ARBA00022824"/>
    </source>
</evidence>
<accession>A0A8K0C5L5</accession>
<comment type="subcellular location">
    <subcellularLocation>
        <location evidence="3">Endoplasmic reticulum membrane</location>
        <topology evidence="3">Peripheral membrane protein</topology>
    </subcellularLocation>
    <subcellularLocation>
        <location evidence="2">Microsome membrane</location>
        <topology evidence="2">Peripheral membrane protein</topology>
    </subcellularLocation>
</comment>
<gene>
    <name evidence="16" type="ORF">ILUMI_25409</name>
</gene>
<dbReference type="PANTHER" id="PTHR24292">
    <property type="entry name" value="CYTOCHROME P450"/>
    <property type="match status" value="1"/>
</dbReference>
<organism evidence="16 17">
    <name type="scientific">Ignelater luminosus</name>
    <name type="common">Cucubano</name>
    <name type="synonym">Pyrophorus luminosus</name>
    <dbReference type="NCBI Taxonomy" id="2038154"/>
    <lineage>
        <taxon>Eukaryota</taxon>
        <taxon>Metazoa</taxon>
        <taxon>Ecdysozoa</taxon>
        <taxon>Arthropoda</taxon>
        <taxon>Hexapoda</taxon>
        <taxon>Insecta</taxon>
        <taxon>Pterygota</taxon>
        <taxon>Neoptera</taxon>
        <taxon>Endopterygota</taxon>
        <taxon>Coleoptera</taxon>
        <taxon>Polyphaga</taxon>
        <taxon>Elateriformia</taxon>
        <taxon>Elateroidea</taxon>
        <taxon>Elateridae</taxon>
        <taxon>Agrypninae</taxon>
        <taxon>Pyrophorini</taxon>
        <taxon>Ignelater</taxon>
    </lineage>
</organism>
<comment type="similarity">
    <text evidence="4 14">Belongs to the cytochrome P450 family.</text>
</comment>
<name>A0A8K0C5L5_IGNLU</name>
<evidence type="ECO:0000256" key="14">
    <source>
        <dbReference type="RuleBase" id="RU000461"/>
    </source>
</evidence>
<dbReference type="EMBL" id="VTPC01090913">
    <property type="protein sequence ID" value="KAF2880764.1"/>
    <property type="molecule type" value="Genomic_DNA"/>
</dbReference>
<dbReference type="PANTHER" id="PTHR24292:SF100">
    <property type="entry name" value="CYTOCHROME P450 6A16, ISOFORM B-RELATED"/>
    <property type="match status" value="1"/>
</dbReference>
<dbReference type="CDD" id="cd11056">
    <property type="entry name" value="CYP6-like"/>
    <property type="match status" value="1"/>
</dbReference>
<dbReference type="InterPro" id="IPR036396">
    <property type="entry name" value="Cyt_P450_sf"/>
</dbReference>
<keyword evidence="8" id="KW-0492">Microsome</keyword>
<keyword evidence="15" id="KW-1133">Transmembrane helix</keyword>
<evidence type="ECO:0000256" key="10">
    <source>
        <dbReference type="ARBA" id="ARBA00023004"/>
    </source>
</evidence>
<dbReference type="InterPro" id="IPR050476">
    <property type="entry name" value="Insect_CytP450_Detox"/>
</dbReference>
<dbReference type="GO" id="GO:0004497">
    <property type="term" value="F:monooxygenase activity"/>
    <property type="evidence" value="ECO:0007669"/>
    <property type="project" value="UniProtKB-KW"/>
</dbReference>